<reference evidence="2" key="1">
    <citation type="submission" date="2015-07" db="EMBL/GenBank/DDBJ databases">
        <title>Complete genome sequence and phylogenetic analysis of Limnochorda pilosa.</title>
        <authorList>
            <person name="Watanabe M."/>
            <person name="Kojima H."/>
            <person name="Fukui M."/>
        </authorList>
    </citation>
    <scope>NUCLEOTIDE SEQUENCE [LARGE SCALE GENOMIC DNA]</scope>
    <source>
        <strain evidence="2">HC45</strain>
    </source>
</reference>
<evidence type="ECO:0000313" key="2">
    <source>
        <dbReference type="Proteomes" id="UP000065807"/>
    </source>
</evidence>
<keyword evidence="2" id="KW-1185">Reference proteome</keyword>
<proteinExistence type="predicted"/>
<protein>
    <submittedName>
        <fullName evidence="1">Uncharacterized protein</fullName>
    </submittedName>
</protein>
<dbReference type="Proteomes" id="UP000065807">
    <property type="component" value="Chromosome"/>
</dbReference>
<name>A0A0K2SLX1_LIMPI</name>
<evidence type="ECO:0000313" key="1">
    <source>
        <dbReference type="EMBL" id="BAS28100.1"/>
    </source>
</evidence>
<dbReference type="KEGG" id="lpil:LIP_2259"/>
<dbReference type="AlphaFoldDB" id="A0A0K2SLX1"/>
<dbReference type="EMBL" id="AP014924">
    <property type="protein sequence ID" value="BAS28100.1"/>
    <property type="molecule type" value="Genomic_DNA"/>
</dbReference>
<reference evidence="2" key="2">
    <citation type="journal article" date="2016" name="Int. J. Syst. Evol. Microbiol.">
        <title>Complete genome sequence and cell structure of Limnochorda pilosa, a Gram-negative spore-former within the phylum Firmicutes.</title>
        <authorList>
            <person name="Watanabe M."/>
            <person name="Kojima H."/>
            <person name="Fukui M."/>
        </authorList>
    </citation>
    <scope>NUCLEOTIDE SEQUENCE [LARGE SCALE GENOMIC DNA]</scope>
    <source>
        <strain evidence="2">HC45</strain>
    </source>
</reference>
<organism evidence="1 2">
    <name type="scientific">Limnochorda pilosa</name>
    <dbReference type="NCBI Taxonomy" id="1555112"/>
    <lineage>
        <taxon>Bacteria</taxon>
        <taxon>Bacillati</taxon>
        <taxon>Bacillota</taxon>
        <taxon>Limnochordia</taxon>
        <taxon>Limnochordales</taxon>
        <taxon>Limnochordaceae</taxon>
        <taxon>Limnochorda</taxon>
    </lineage>
</organism>
<accession>A0A0K2SLX1</accession>
<gene>
    <name evidence="1" type="ORF">LIP_2259</name>
</gene>
<dbReference type="STRING" id="1555112.LIP_2259"/>
<sequence>MATAATLLTISERPMVIRATKSTKSMGGTSSPPRKVAAAQRATPVWVWSIRAPGDAPWVLAAFLDRIACTSL</sequence>